<keyword evidence="2" id="KW-1185">Reference proteome</keyword>
<accession>A0ABM9D068</accession>
<evidence type="ECO:0000313" key="2">
    <source>
        <dbReference type="Proteomes" id="UP000838821"/>
    </source>
</evidence>
<dbReference type="RefSeq" id="WP_236293081.1">
    <property type="nucleotide sequence ID" value="NZ_CAKMMW010000038.1"/>
</dbReference>
<organism evidence="1 2">
    <name type="scientific">Paenibacillus allorhizoplanae</name>
    <dbReference type="NCBI Taxonomy" id="2905648"/>
    <lineage>
        <taxon>Bacteria</taxon>
        <taxon>Bacillati</taxon>
        <taxon>Bacillota</taxon>
        <taxon>Bacilli</taxon>
        <taxon>Bacillales</taxon>
        <taxon>Paenibacillaceae</taxon>
        <taxon>Paenibacillus</taxon>
    </lineage>
</organism>
<sequence>MAWITPKLDWTDNDWINYADWNRIENNILELKNYLVSIQYNVPTPVSTNTTRTVLSIDFLSSINRIENNLDAIRLAFLSPSDYLPKETWIVGKGFDYSDANRLEKNTKSLLDWGMLVFQSYRYCGTFNCGQGWGLG</sequence>
<name>A0ABM9D068_9BACL</name>
<dbReference type="Proteomes" id="UP000838821">
    <property type="component" value="Unassembled WGS sequence"/>
</dbReference>
<comment type="caution">
    <text evidence="1">The sequence shown here is derived from an EMBL/GenBank/DDBJ whole genome shotgun (WGS) entry which is preliminary data.</text>
</comment>
<gene>
    <name evidence="1" type="ORF">PAECIP111891_06714</name>
</gene>
<dbReference type="EMBL" id="CAKMMW010000038">
    <property type="protein sequence ID" value="CAH1230662.1"/>
    <property type="molecule type" value="Genomic_DNA"/>
</dbReference>
<protein>
    <submittedName>
        <fullName evidence="1">Uncharacterized protein</fullName>
    </submittedName>
</protein>
<evidence type="ECO:0000313" key="1">
    <source>
        <dbReference type="EMBL" id="CAH1230662.1"/>
    </source>
</evidence>
<reference evidence="1" key="1">
    <citation type="submission" date="2022-01" db="EMBL/GenBank/DDBJ databases">
        <authorList>
            <person name="Criscuolo A."/>
        </authorList>
    </citation>
    <scope>NUCLEOTIDE SEQUENCE</scope>
    <source>
        <strain evidence="1">CIP111891</strain>
    </source>
</reference>
<proteinExistence type="predicted"/>